<dbReference type="Pfam" id="PF01887">
    <property type="entry name" value="SAM_HAT_N"/>
    <property type="match status" value="1"/>
</dbReference>
<dbReference type="OrthoDB" id="9792195at2"/>
<evidence type="ECO:0008006" key="7">
    <source>
        <dbReference type="Google" id="ProtNLM"/>
    </source>
</evidence>
<dbReference type="InterPro" id="IPR023227">
    <property type="entry name" value="SAM_OH_AdoTrfase_C_sf"/>
</dbReference>
<dbReference type="AlphaFoldDB" id="A0A4P9UPJ2"/>
<dbReference type="InterPro" id="IPR046469">
    <property type="entry name" value="SAM_HAT_N"/>
</dbReference>
<comment type="similarity">
    <text evidence="2">Belongs to the SAM hydrolase / SAM-dependent halogenase family.</text>
</comment>
<dbReference type="PANTHER" id="PTHR35092:SF1">
    <property type="entry name" value="CHLORINASE MJ1651"/>
    <property type="match status" value="1"/>
</dbReference>
<evidence type="ECO:0000313" key="6">
    <source>
        <dbReference type="Proteomes" id="UP000305881"/>
    </source>
</evidence>
<dbReference type="InterPro" id="IPR046470">
    <property type="entry name" value="SAM_HAT_C"/>
</dbReference>
<dbReference type="PANTHER" id="PTHR35092">
    <property type="entry name" value="CHLORINASE MJ1651"/>
    <property type="match status" value="1"/>
</dbReference>
<reference evidence="6" key="1">
    <citation type="journal article" date="2019" name="J. Bacteriol.">
        <title>A Mutagenic Screen Identifies a TonB-Dependent Receptor Required for the Lanthanide Metal Switch in the Type I Methanotroph 'Methylotuvimicrobium buryatense' 5GB1C.</title>
        <authorList>
            <person name="Groom J.D."/>
            <person name="Ford S.M."/>
            <person name="Pesesky M.W."/>
            <person name="Lidstrom M.E."/>
        </authorList>
    </citation>
    <scope>NUCLEOTIDE SEQUENCE [LARGE SCALE GENOMIC DNA]</scope>
    <source>
        <strain evidence="6">5GB1C</strain>
    </source>
</reference>
<dbReference type="EMBL" id="CP035467">
    <property type="protein sequence ID" value="QCW82473.1"/>
    <property type="molecule type" value="Genomic_DNA"/>
</dbReference>
<evidence type="ECO:0000313" key="5">
    <source>
        <dbReference type="EMBL" id="QCW82473.1"/>
    </source>
</evidence>
<dbReference type="PIRSF" id="PIRSF006779">
    <property type="entry name" value="UCP006779"/>
    <property type="match status" value="1"/>
</dbReference>
<dbReference type="Gene3D" id="2.40.30.90">
    <property type="entry name" value="Bacterial fluorinating enzyme like"/>
    <property type="match status" value="1"/>
</dbReference>
<dbReference type="InterPro" id="IPR002747">
    <property type="entry name" value="SAM_OH_AdoTrfase"/>
</dbReference>
<organism evidence="5 6">
    <name type="scientific">Methylotuvimicrobium buryatense</name>
    <name type="common">Methylomicrobium buryatense</name>
    <dbReference type="NCBI Taxonomy" id="95641"/>
    <lineage>
        <taxon>Bacteria</taxon>
        <taxon>Pseudomonadati</taxon>
        <taxon>Pseudomonadota</taxon>
        <taxon>Gammaproteobacteria</taxon>
        <taxon>Methylococcales</taxon>
        <taxon>Methylococcaceae</taxon>
        <taxon>Methylotuvimicrobium</taxon>
    </lineage>
</organism>
<protein>
    <recommendedName>
        <fullName evidence="7">SAM-dependent chlorinase/fluorinase</fullName>
    </recommendedName>
</protein>
<dbReference type="Pfam" id="PF20257">
    <property type="entry name" value="SAM_HAT_C"/>
    <property type="match status" value="1"/>
</dbReference>
<proteinExistence type="inferred from homology"/>
<evidence type="ECO:0000259" key="4">
    <source>
        <dbReference type="Pfam" id="PF20257"/>
    </source>
</evidence>
<dbReference type="InterPro" id="IPR023228">
    <property type="entry name" value="SAM_OH_AdoTrfase_N_sf"/>
</dbReference>
<name>A0A4P9UPJ2_METBY</name>
<dbReference type="KEGG" id="mbur:EQU24_09675"/>
<dbReference type="Gene3D" id="3.40.50.10790">
    <property type="entry name" value="S-adenosyl-l-methionine hydroxide adenosyltransferase, N-terminal"/>
    <property type="match status" value="1"/>
</dbReference>
<dbReference type="Proteomes" id="UP000305881">
    <property type="component" value="Chromosome"/>
</dbReference>
<evidence type="ECO:0000256" key="2">
    <source>
        <dbReference type="ARBA" id="ARBA00024035"/>
    </source>
</evidence>
<dbReference type="RefSeq" id="WP_017839695.1">
    <property type="nucleotide sequence ID" value="NZ_CP035467.1"/>
</dbReference>
<feature type="domain" description="S-adenosyl-l-methionine hydroxide adenosyltransferase C-terminal" evidence="4">
    <location>
        <begin position="162"/>
        <end position="240"/>
    </location>
</feature>
<feature type="domain" description="S-adenosyl-l-methionine hydroxide adenosyltransferase N-terminal" evidence="3">
    <location>
        <begin position="6"/>
        <end position="147"/>
    </location>
</feature>
<gene>
    <name evidence="5" type="ORF">EQU24_09675</name>
</gene>
<keyword evidence="6" id="KW-1185">Reference proteome</keyword>
<evidence type="ECO:0000259" key="3">
    <source>
        <dbReference type="Pfam" id="PF01887"/>
    </source>
</evidence>
<dbReference type="STRING" id="675511.GCA_000341735_01104"/>
<dbReference type="SUPFAM" id="SSF101852">
    <property type="entry name" value="Bacterial fluorinating enzyme, C-terminal domain"/>
    <property type="match status" value="1"/>
</dbReference>
<keyword evidence="1" id="KW-0949">S-adenosyl-L-methionine</keyword>
<accession>A0A4P9UPJ2</accession>
<evidence type="ECO:0000256" key="1">
    <source>
        <dbReference type="ARBA" id="ARBA00022691"/>
    </source>
</evidence>
<sequence length="243" mass="26648">MTGAAIVLFTDFGPAGPYLGQVEIVLRQIAPSSPVIYLVSNAPCGNPRAAAYLLAALRQQFPQDSIFLCVVDPGVGGARKPVVLHADGQTFVGPDNGLLNTVAKHAERRDWFEIVWRPENCSMSFHGRDLFAPVAARLVLGQAADDLKPYDVDIADWPEDLAEIIYFDGYGNAFTGLRYRSELDGRKLMVDGRRLEQAGTFSEVGVGEPFWYCNSCGLVEIAVNQGHAERQLDLRIGMKVAYE</sequence>
<dbReference type="SUPFAM" id="SSF102522">
    <property type="entry name" value="Bacterial fluorinating enzyme, N-terminal domain"/>
    <property type="match status" value="1"/>
</dbReference>